<reference evidence="4" key="3">
    <citation type="submission" date="2016-02" db="EMBL/GenBank/DDBJ databases">
        <authorList>
            <person name="Wen L."/>
            <person name="He K."/>
            <person name="Yang H."/>
        </authorList>
    </citation>
    <scope>NUCLEOTIDE SEQUENCE [LARGE SCALE GENOMIC DNA]</scope>
    <source>
        <strain evidence="4">JCM 15929</strain>
    </source>
</reference>
<comment type="caution">
    <text evidence="3">The sequence shown here is derived from an EMBL/GenBank/DDBJ whole genome shotgun (WGS) entry which is preliminary data.</text>
</comment>
<dbReference type="AlphaFoldDB" id="A0A137ZZ74"/>
<evidence type="ECO:0000313" key="4">
    <source>
        <dbReference type="Proteomes" id="UP000070258"/>
    </source>
</evidence>
<organism evidence="3 4">
    <name type="scientific">Tsukamurella pseudospumae</name>
    <dbReference type="NCBI Taxonomy" id="239498"/>
    <lineage>
        <taxon>Bacteria</taxon>
        <taxon>Bacillati</taxon>
        <taxon>Actinomycetota</taxon>
        <taxon>Actinomycetes</taxon>
        <taxon>Mycobacteriales</taxon>
        <taxon>Tsukamurellaceae</taxon>
        <taxon>Tsukamurella</taxon>
    </lineage>
</organism>
<accession>A0A137ZZ74</accession>
<feature type="transmembrane region" description="Helical" evidence="1">
    <location>
        <begin position="59"/>
        <end position="77"/>
    </location>
</feature>
<reference evidence="3" key="1">
    <citation type="submission" date="2016-02" db="EMBL/GenBank/DDBJ databases">
        <authorList>
            <person name="Teng J.L."/>
            <person name="Yang Y."/>
            <person name="Huang Y."/>
            <person name="Guo F."/>
            <person name="Wei W."/>
            <person name="Chen J.H."/>
            <person name="Wong S.Y."/>
            <person name="Lau S.K."/>
            <person name="Woo P.C."/>
        </authorList>
    </citation>
    <scope>NUCLEOTIDE SEQUENCE</scope>
    <source>
        <strain evidence="3">JCM 15929</strain>
    </source>
</reference>
<protein>
    <recommendedName>
        <fullName evidence="6">YcxB-like protein domain-containing protein</fullName>
    </recommendedName>
</protein>
<name>A0A137ZZ74_9ACTN</name>
<evidence type="ECO:0000256" key="1">
    <source>
        <dbReference type="SAM" id="Phobius"/>
    </source>
</evidence>
<keyword evidence="1" id="KW-0472">Membrane</keyword>
<evidence type="ECO:0008006" key="6">
    <source>
        <dbReference type="Google" id="ProtNLM"/>
    </source>
</evidence>
<evidence type="ECO:0000313" key="2">
    <source>
        <dbReference type="EMBL" id="KXO97989.1"/>
    </source>
</evidence>
<dbReference type="Proteomes" id="UP000070258">
    <property type="component" value="Unassembled WGS sequence"/>
</dbReference>
<proteinExistence type="predicted"/>
<keyword evidence="1" id="KW-1133">Transmembrane helix</keyword>
<evidence type="ECO:0000313" key="5">
    <source>
        <dbReference type="Proteomes" id="UP000070409"/>
    </source>
</evidence>
<keyword evidence="5" id="KW-1185">Reference proteome</keyword>
<dbReference type="Proteomes" id="UP000070409">
    <property type="component" value="Unassembled WGS sequence"/>
</dbReference>
<dbReference type="RefSeq" id="WP_068574267.1">
    <property type="nucleotide sequence ID" value="NZ_LSRE01000014.1"/>
</dbReference>
<reference evidence="2 5" key="2">
    <citation type="submission" date="2016-02" db="EMBL/GenBank/DDBJ databases">
        <authorList>
            <person name="Teng J.L."/>
            <person name="Tang Y."/>
            <person name="Huang Y."/>
            <person name="Guo F."/>
            <person name="Wei W."/>
            <person name="Chen J.H."/>
            <person name="Wong S.Y."/>
            <person name="Lau S.K."/>
            <person name="Woo P.C."/>
        </authorList>
    </citation>
    <scope>NUCLEOTIDE SEQUENCE [LARGE SCALE GENOMIC DNA]</scope>
    <source>
        <strain evidence="2 5">JCM 13375</strain>
    </source>
</reference>
<dbReference type="STRING" id="239498.AXK60_16705"/>
<keyword evidence="1" id="KW-0812">Transmembrane</keyword>
<evidence type="ECO:0000313" key="3">
    <source>
        <dbReference type="EMBL" id="KXP03462.1"/>
    </source>
</evidence>
<gene>
    <name evidence="3" type="ORF">AXK60_16705</name>
    <name evidence="2" type="ORF">AXK61_20715</name>
</gene>
<feature type="transmembrane region" description="Helical" evidence="1">
    <location>
        <begin position="33"/>
        <end position="53"/>
    </location>
</feature>
<dbReference type="EMBL" id="LSRF01000058">
    <property type="protein sequence ID" value="KXP03462.1"/>
    <property type="molecule type" value="Genomic_DNA"/>
</dbReference>
<dbReference type="EMBL" id="LSRE01000014">
    <property type="protein sequence ID" value="KXO97989.1"/>
    <property type="molecule type" value="Genomic_DNA"/>
</dbReference>
<sequence length="159" mass="16923">MQVDGAPHHVWEPGVHDAERIARASALLVVRRATWIVTTVLCLALGAALIALGDGATPYIVILVLPLLLPALTYVVTRRSLRRSFASGAPWTSTFGPATMTIVSPAGISTLNYSDMTDVRARGPFVTITMRTAGRVSTFSELVPPGAVEFLRGRIGGRA</sequence>